<evidence type="ECO:0000313" key="6">
    <source>
        <dbReference type="EMBL" id="ETO25104.1"/>
    </source>
</evidence>
<dbReference type="Gene3D" id="1.25.10.10">
    <property type="entry name" value="Leucine-rich Repeat Variant"/>
    <property type="match status" value="1"/>
</dbReference>
<dbReference type="GO" id="GO:0016192">
    <property type="term" value="P:vesicle-mediated transport"/>
    <property type="evidence" value="ECO:0007669"/>
    <property type="project" value="InterPro"/>
</dbReference>
<dbReference type="EMBL" id="ASPP01008744">
    <property type="protein sequence ID" value="ETO25104.1"/>
    <property type="molecule type" value="Genomic_DNA"/>
</dbReference>
<dbReference type="GO" id="GO:0012505">
    <property type="term" value="C:endomembrane system"/>
    <property type="evidence" value="ECO:0007669"/>
    <property type="project" value="UniProtKB-SubCell"/>
</dbReference>
<keyword evidence="4" id="KW-0472">Membrane</keyword>
<dbReference type="AlphaFoldDB" id="X6NH90"/>
<dbReference type="Proteomes" id="UP000023152">
    <property type="component" value="Unassembled WGS sequence"/>
</dbReference>
<protein>
    <submittedName>
        <fullName evidence="6">Adapter-related protein</fullName>
    </submittedName>
</protein>
<comment type="subcellular location">
    <subcellularLocation>
        <location evidence="1">Endomembrane system</location>
    </subcellularLocation>
</comment>
<dbReference type="GO" id="GO:0006886">
    <property type="term" value="P:intracellular protein transport"/>
    <property type="evidence" value="ECO:0007669"/>
    <property type="project" value="InterPro"/>
</dbReference>
<keyword evidence="3" id="KW-0653">Protein transport</keyword>
<dbReference type="InterPro" id="IPR050840">
    <property type="entry name" value="Adaptor_Complx_Large_Subunit"/>
</dbReference>
<dbReference type="GO" id="GO:0030117">
    <property type="term" value="C:membrane coat"/>
    <property type="evidence" value="ECO:0007669"/>
    <property type="project" value="InterPro"/>
</dbReference>
<accession>X6NH90</accession>
<feature type="non-terminal residue" evidence="6">
    <location>
        <position position="123"/>
    </location>
</feature>
<feature type="domain" description="Clathrin/coatomer adaptor adaptin-like N-terminal" evidence="5">
    <location>
        <begin position="28"/>
        <end position="122"/>
    </location>
</feature>
<sequence>MATSAMSKGFFEFVKSIGEAKSKQEEDKIIGNELEVLKVKMAGKNVAPRQMREYLIRMVYVEMLGHDASFGHIHAVKLTRALKLVDKRVGYMACSLCLHKDHELMLLLVGGLQTDLQSQNQLE</sequence>
<proteinExistence type="predicted"/>
<dbReference type="Pfam" id="PF01602">
    <property type="entry name" value="Adaptin_N"/>
    <property type="match status" value="1"/>
</dbReference>
<evidence type="ECO:0000256" key="3">
    <source>
        <dbReference type="ARBA" id="ARBA00022927"/>
    </source>
</evidence>
<evidence type="ECO:0000259" key="5">
    <source>
        <dbReference type="Pfam" id="PF01602"/>
    </source>
</evidence>
<dbReference type="OMA" id="HEGHELM"/>
<dbReference type="InterPro" id="IPR002553">
    <property type="entry name" value="Clathrin/coatomer_adapt-like_N"/>
</dbReference>
<dbReference type="InterPro" id="IPR011989">
    <property type="entry name" value="ARM-like"/>
</dbReference>
<gene>
    <name evidence="6" type="ORF">RFI_12043</name>
</gene>
<dbReference type="SUPFAM" id="SSF48371">
    <property type="entry name" value="ARM repeat"/>
    <property type="match status" value="1"/>
</dbReference>
<evidence type="ECO:0000256" key="1">
    <source>
        <dbReference type="ARBA" id="ARBA00004308"/>
    </source>
</evidence>
<name>X6NH90_RETFI</name>
<comment type="caution">
    <text evidence="6">The sequence shown here is derived from an EMBL/GenBank/DDBJ whole genome shotgun (WGS) entry which is preliminary data.</text>
</comment>
<evidence type="ECO:0000313" key="7">
    <source>
        <dbReference type="Proteomes" id="UP000023152"/>
    </source>
</evidence>
<dbReference type="PANTHER" id="PTHR22780">
    <property type="entry name" value="ADAPTIN, ALPHA/GAMMA/EPSILON"/>
    <property type="match status" value="1"/>
</dbReference>
<evidence type="ECO:0000256" key="4">
    <source>
        <dbReference type="ARBA" id="ARBA00023136"/>
    </source>
</evidence>
<dbReference type="InterPro" id="IPR016024">
    <property type="entry name" value="ARM-type_fold"/>
</dbReference>
<dbReference type="OrthoDB" id="29308at2759"/>
<keyword evidence="2" id="KW-0813">Transport</keyword>
<reference evidence="6 7" key="1">
    <citation type="journal article" date="2013" name="Curr. Biol.">
        <title>The Genome of the Foraminiferan Reticulomyxa filosa.</title>
        <authorList>
            <person name="Glockner G."/>
            <person name="Hulsmann N."/>
            <person name="Schleicher M."/>
            <person name="Noegel A.A."/>
            <person name="Eichinger L."/>
            <person name="Gallinger C."/>
            <person name="Pawlowski J."/>
            <person name="Sierra R."/>
            <person name="Euteneuer U."/>
            <person name="Pillet L."/>
            <person name="Moustafa A."/>
            <person name="Platzer M."/>
            <person name="Groth M."/>
            <person name="Szafranski K."/>
            <person name="Schliwa M."/>
        </authorList>
    </citation>
    <scope>NUCLEOTIDE SEQUENCE [LARGE SCALE GENOMIC DNA]</scope>
</reference>
<keyword evidence="7" id="KW-1185">Reference proteome</keyword>
<evidence type="ECO:0000256" key="2">
    <source>
        <dbReference type="ARBA" id="ARBA00022448"/>
    </source>
</evidence>
<organism evidence="6 7">
    <name type="scientific">Reticulomyxa filosa</name>
    <dbReference type="NCBI Taxonomy" id="46433"/>
    <lineage>
        <taxon>Eukaryota</taxon>
        <taxon>Sar</taxon>
        <taxon>Rhizaria</taxon>
        <taxon>Retaria</taxon>
        <taxon>Foraminifera</taxon>
        <taxon>Monothalamids</taxon>
        <taxon>Reticulomyxidae</taxon>
        <taxon>Reticulomyxa</taxon>
    </lineage>
</organism>